<dbReference type="SUPFAM" id="SSF56349">
    <property type="entry name" value="DNA breaking-rejoining enzymes"/>
    <property type="match status" value="1"/>
</dbReference>
<evidence type="ECO:0000313" key="3">
    <source>
        <dbReference type="EMBL" id="OSP07332.1"/>
    </source>
</evidence>
<dbReference type="Proteomes" id="UP000193587">
    <property type="component" value="Unassembled WGS sequence"/>
</dbReference>
<dbReference type="GO" id="GO:0006310">
    <property type="term" value="P:DNA recombination"/>
    <property type="evidence" value="ECO:0007669"/>
    <property type="project" value="UniProtKB-KW"/>
</dbReference>
<dbReference type="EMBL" id="NEDJ01000023">
    <property type="protein sequence ID" value="OSP07332.1"/>
    <property type="molecule type" value="Genomic_DNA"/>
</dbReference>
<name>A0A1X4H889_HALEZ</name>
<dbReference type="PROSITE" id="PS51898">
    <property type="entry name" value="TYR_RECOMBINASE"/>
    <property type="match status" value="1"/>
</dbReference>
<evidence type="ECO:0000256" key="1">
    <source>
        <dbReference type="ARBA" id="ARBA00023172"/>
    </source>
</evidence>
<sequence length="410" mass="48639">MASVEQPNNNKRLPEYSLDEINVPEVRESLQRRLNELELELFEDWRIEFCRWAYDRGKKPDQQIGYAYNSMRDIINRVERFCEWLYIGEEIRNKNKSNDFDLDEFIAERTGEEFTIEFTPEQLNQYWYYLKREDNLLGTSRRTANSASLVLKQQEIDWEIPNSDEVYEQIETEEGDPGFRDYCRDYELKAIKYASLRLYTVPDRSELSEDEVDEWAARLAQRLEKPKYALSGDDWDANSWKIPSLVHLSTDLGLRPCEIYASRMKWLDTKREDDAYLRIPKEEDSKAGKKHRECKISPTSARVINKWKDEREQLPEYEGSDAVWLTRRKNPYGAGSLRYLMIQLQKEAGIDVESRENGWYMIRRGVGTDIINKGEDITTLMQMLRINRVETAQRYVANAHQASDNYYSNR</sequence>
<dbReference type="GO" id="GO:0003677">
    <property type="term" value="F:DNA binding"/>
    <property type="evidence" value="ECO:0007669"/>
    <property type="project" value="InterPro"/>
</dbReference>
<dbReference type="AlphaFoldDB" id="A0A1X4H889"/>
<dbReference type="InterPro" id="IPR013762">
    <property type="entry name" value="Integrase-like_cat_sf"/>
</dbReference>
<evidence type="ECO:0000313" key="4">
    <source>
        <dbReference type="Proteomes" id="UP000193587"/>
    </source>
</evidence>
<protein>
    <recommendedName>
        <fullName evidence="2">Tyr recombinase domain-containing protein</fullName>
    </recommendedName>
</protein>
<dbReference type="GO" id="GO:0015074">
    <property type="term" value="P:DNA integration"/>
    <property type="evidence" value="ECO:0007669"/>
    <property type="project" value="InterPro"/>
</dbReference>
<evidence type="ECO:0000259" key="2">
    <source>
        <dbReference type="PROSITE" id="PS51898"/>
    </source>
</evidence>
<accession>A0A1X4H889</accession>
<comment type="caution">
    <text evidence="3">The sequence shown here is derived from an EMBL/GenBank/DDBJ whole genome shotgun (WGS) entry which is preliminary data.</text>
</comment>
<feature type="domain" description="Tyr recombinase" evidence="2">
    <location>
        <begin position="202"/>
        <end position="408"/>
    </location>
</feature>
<reference evidence="3 4" key="1">
    <citation type="submission" date="2017-04" db="EMBL/GenBank/DDBJ databases">
        <title>MLSA of the genus Halorubrum.</title>
        <authorList>
            <person name="De La Haba R."/>
            <person name="Sanchez-Porro C."/>
            <person name="Infante-Dominguez C."/>
            <person name="Ventosa A."/>
        </authorList>
    </citation>
    <scope>NUCLEOTIDE SEQUENCE [LARGE SCALE GENOMIC DNA]</scope>
    <source>
        <strain evidence="3 4">DSM 17463</strain>
    </source>
</reference>
<keyword evidence="1" id="KW-0233">DNA recombination</keyword>
<organism evidence="3 4">
    <name type="scientific">Halorubrum ezzemoulense DSM 17463</name>
    <dbReference type="NCBI Taxonomy" id="1121945"/>
    <lineage>
        <taxon>Archaea</taxon>
        <taxon>Methanobacteriati</taxon>
        <taxon>Methanobacteriota</taxon>
        <taxon>Stenosarchaea group</taxon>
        <taxon>Halobacteria</taxon>
        <taxon>Halobacteriales</taxon>
        <taxon>Haloferacaceae</taxon>
        <taxon>Halorubrum</taxon>
    </lineage>
</organism>
<dbReference type="InterPro" id="IPR011010">
    <property type="entry name" value="DNA_brk_join_enz"/>
</dbReference>
<proteinExistence type="predicted"/>
<dbReference type="InterPro" id="IPR002104">
    <property type="entry name" value="Integrase_catalytic"/>
</dbReference>
<dbReference type="Pfam" id="PF00589">
    <property type="entry name" value="Phage_integrase"/>
    <property type="match status" value="1"/>
</dbReference>
<gene>
    <name evidence="3" type="ORF">B9H04_08240</name>
</gene>
<dbReference type="RefSeq" id="WP_080508583.1">
    <property type="nucleotide sequence ID" value="NZ_ATXS01000006.1"/>
</dbReference>
<dbReference type="Gene3D" id="1.10.443.10">
    <property type="entry name" value="Intergrase catalytic core"/>
    <property type="match status" value="1"/>
</dbReference>